<evidence type="ECO:0000313" key="3">
    <source>
        <dbReference type="EMBL" id="KEJ82719.1"/>
    </source>
</evidence>
<proteinExistence type="predicted"/>
<evidence type="ECO:0000313" key="4">
    <source>
        <dbReference type="Proteomes" id="UP000053232"/>
    </source>
</evidence>
<sequence>MSFSTCVSAISSAQGATLAAWTFVTLIGCSQGSCPLSSFPCPDQPLRIPTQPGHGISQEYPQSAFPSPGPVSVPTTET</sequence>
<feature type="chain" id="PRO_5001691102" description="Secreted protein" evidence="2">
    <location>
        <begin position="33"/>
        <end position="78"/>
    </location>
</feature>
<evidence type="ECO:0008006" key="5">
    <source>
        <dbReference type="Google" id="ProtNLM"/>
    </source>
</evidence>
<evidence type="ECO:0000256" key="2">
    <source>
        <dbReference type="SAM" id="SignalP"/>
    </source>
</evidence>
<comment type="caution">
    <text evidence="3">The sequence shown here is derived from an EMBL/GenBank/DDBJ whole genome shotgun (WGS) entry which is preliminary data.</text>
</comment>
<accession>A0A073HZ48</accession>
<keyword evidence="4" id="KW-1185">Reference proteome</keyword>
<name>A0A073HZ48_9SPIT</name>
<keyword evidence="2" id="KW-0732">Signal</keyword>
<dbReference type="AlphaFoldDB" id="A0A073HZ48"/>
<feature type="signal peptide" evidence="2">
    <location>
        <begin position="1"/>
        <end position="32"/>
    </location>
</feature>
<gene>
    <name evidence="3" type="ORF">OXYTRIMIC_581</name>
</gene>
<dbReference type="Proteomes" id="UP000053232">
    <property type="component" value="Unassembled WGS sequence"/>
</dbReference>
<dbReference type="EMBL" id="ARYC01005751">
    <property type="protein sequence ID" value="KEJ82719.1"/>
    <property type="molecule type" value="Genomic_DNA"/>
</dbReference>
<evidence type="ECO:0000256" key="1">
    <source>
        <dbReference type="SAM" id="MobiDB-lite"/>
    </source>
</evidence>
<protein>
    <recommendedName>
        <fullName evidence="5">Secreted protein</fullName>
    </recommendedName>
</protein>
<feature type="region of interest" description="Disordered" evidence="1">
    <location>
        <begin position="46"/>
        <end position="78"/>
    </location>
</feature>
<reference evidence="4" key="1">
    <citation type="journal article" date="2014" name="Cell">
        <title>The Architecture of a Scrambled Genome Reveals Massive Levels of Genomic Rearrangement during Development.</title>
        <authorList>
            <person name="Chen X."/>
            <person name="Bracht J.R."/>
            <person name="Goldman A.D."/>
            <person name="Dolzhenko E."/>
            <person name="Clay D.M."/>
            <person name="Swart E.C."/>
            <person name="Perlman D.H."/>
            <person name="Doak T.G."/>
            <person name="Stuart A."/>
            <person name="Amemiya C.T."/>
            <person name="Sebra R.P."/>
            <person name="Landweber L.F."/>
        </authorList>
    </citation>
    <scope>NUCLEOTIDE SEQUENCE [LARGE SCALE GENOMIC DNA]</scope>
    <source>
        <strain evidence="4">JRB310</strain>
    </source>
</reference>
<organism evidence="3 4">
    <name type="scientific">Oxytricha trifallax</name>
    <dbReference type="NCBI Taxonomy" id="1172189"/>
    <lineage>
        <taxon>Eukaryota</taxon>
        <taxon>Sar</taxon>
        <taxon>Alveolata</taxon>
        <taxon>Ciliophora</taxon>
        <taxon>Intramacronucleata</taxon>
        <taxon>Spirotrichea</taxon>
        <taxon>Stichotrichia</taxon>
        <taxon>Sporadotrichida</taxon>
        <taxon>Oxytrichidae</taxon>
        <taxon>Oxytrichinae</taxon>
        <taxon>Oxytricha</taxon>
    </lineage>
</organism>